<keyword evidence="2" id="KW-1185">Reference proteome</keyword>
<protein>
    <submittedName>
        <fullName evidence="1">Uncharacterized protein</fullName>
    </submittedName>
</protein>
<dbReference type="Proteomes" id="UP000724584">
    <property type="component" value="Unassembled WGS sequence"/>
</dbReference>
<comment type="caution">
    <text evidence="1">The sequence shown here is derived from an EMBL/GenBank/DDBJ whole genome shotgun (WGS) entry which is preliminary data.</text>
</comment>
<evidence type="ECO:0000313" key="1">
    <source>
        <dbReference type="EMBL" id="KAH6640940.1"/>
    </source>
</evidence>
<reference evidence="1 2" key="1">
    <citation type="journal article" date="2021" name="Nat. Commun.">
        <title>Genetic determinants of endophytism in the Arabidopsis root mycobiome.</title>
        <authorList>
            <person name="Mesny F."/>
            <person name="Miyauchi S."/>
            <person name="Thiergart T."/>
            <person name="Pickel B."/>
            <person name="Atanasova L."/>
            <person name="Karlsson M."/>
            <person name="Huettel B."/>
            <person name="Barry K.W."/>
            <person name="Haridas S."/>
            <person name="Chen C."/>
            <person name="Bauer D."/>
            <person name="Andreopoulos W."/>
            <person name="Pangilinan J."/>
            <person name="LaButti K."/>
            <person name="Riley R."/>
            <person name="Lipzen A."/>
            <person name="Clum A."/>
            <person name="Drula E."/>
            <person name="Henrissat B."/>
            <person name="Kohler A."/>
            <person name="Grigoriev I.V."/>
            <person name="Martin F.M."/>
            <person name="Hacquard S."/>
        </authorList>
    </citation>
    <scope>NUCLEOTIDE SEQUENCE [LARGE SCALE GENOMIC DNA]</scope>
    <source>
        <strain evidence="1 2">MPI-SDFR-AT-0079</strain>
    </source>
</reference>
<evidence type="ECO:0000313" key="2">
    <source>
        <dbReference type="Proteomes" id="UP000724584"/>
    </source>
</evidence>
<gene>
    <name evidence="1" type="ORF">F5144DRAFT_545058</name>
</gene>
<dbReference type="EMBL" id="JAGIZQ010000002">
    <property type="protein sequence ID" value="KAH6640940.1"/>
    <property type="molecule type" value="Genomic_DNA"/>
</dbReference>
<sequence>MAIRNRGDKMNGAAGILVALLSLLFPPFSVFILAGCGPDLLINILLTLWIWFPGVIHALYLLTVYYDRRNKYKVGVRPVKRMPFIFSDKVQSGSGTPIWRR</sequence>
<proteinExistence type="predicted"/>
<accession>A0ACB7PG79</accession>
<name>A0ACB7PG79_9PEZI</name>
<organism evidence="1 2">
    <name type="scientific">Chaetomium tenue</name>
    <dbReference type="NCBI Taxonomy" id="1854479"/>
    <lineage>
        <taxon>Eukaryota</taxon>
        <taxon>Fungi</taxon>
        <taxon>Dikarya</taxon>
        <taxon>Ascomycota</taxon>
        <taxon>Pezizomycotina</taxon>
        <taxon>Sordariomycetes</taxon>
        <taxon>Sordariomycetidae</taxon>
        <taxon>Sordariales</taxon>
        <taxon>Chaetomiaceae</taxon>
        <taxon>Chaetomium</taxon>
    </lineage>
</organism>